<feature type="region of interest" description="Disordered" evidence="1">
    <location>
        <begin position="720"/>
        <end position="740"/>
    </location>
</feature>
<gene>
    <name evidence="2" type="ORF">CAEBREN_15064</name>
</gene>
<accession>G0MKT6</accession>
<protein>
    <submittedName>
        <fullName evidence="2">Uncharacterized protein</fullName>
    </submittedName>
</protein>
<feature type="region of interest" description="Disordered" evidence="1">
    <location>
        <begin position="130"/>
        <end position="273"/>
    </location>
</feature>
<reference evidence="3" key="1">
    <citation type="submission" date="2011-07" db="EMBL/GenBank/DDBJ databases">
        <authorList>
            <consortium name="Caenorhabditis brenneri Sequencing and Analysis Consortium"/>
            <person name="Wilson R.K."/>
        </authorList>
    </citation>
    <scope>NUCLEOTIDE SEQUENCE [LARGE SCALE GENOMIC DNA]</scope>
    <source>
        <strain evidence="3">PB2801</strain>
    </source>
</reference>
<feature type="compositionally biased region" description="Basic residues" evidence="1">
    <location>
        <begin position="380"/>
        <end position="389"/>
    </location>
</feature>
<feature type="compositionally biased region" description="Polar residues" evidence="1">
    <location>
        <begin position="169"/>
        <end position="209"/>
    </location>
</feature>
<feature type="compositionally biased region" description="Polar residues" evidence="1">
    <location>
        <begin position="232"/>
        <end position="244"/>
    </location>
</feature>
<evidence type="ECO:0000313" key="2">
    <source>
        <dbReference type="EMBL" id="EGT34800.1"/>
    </source>
</evidence>
<name>G0MKT6_CAEBE</name>
<dbReference type="eggNOG" id="ENOG502TGEF">
    <property type="taxonomic scope" value="Eukaryota"/>
</dbReference>
<sequence>MSVRIEQENVIPQSLSSSPSDCMVVGGGTIPASRHSFPGMEHDHSILNGQSQETPTNGIAQIVGDSDSFDDAREIEAAAAASETFKKPILASSESIQASAPSPVVMIPTEAPNEVPTNHTFSPLHINVNECPKIESNSPNKDDSEQPSNGSLIRKKIFAPPSLRMPQRPGTSTSTHVIMGPPSNTSTQVLLSPAGNLQNGYQRMSSGDASPSGFVNRPNSKTNKLTHPLAIQRNTSTQRTAPNSGTGGQPSRPPSSLASPSGNTRKDHEMTRRRALVDRINKSRGPEYIHLLPQAEGLSHTQTSILLRKNRQVLSSEGLPYSMQKLIDCGAAPDRTNELFAEKIKDANRKRLVHADIDELTDISDTEEEDLNAEPEGRKSPKSHPRWAPKRMRFSGMLARTETLLEEKQALLGMLKTQNFVMNCSSGVRFAREEMMPRRRRQLNGMYYLYDKSTFRRACLTEDECSRTLPIQSWTKRKLQTNIFGYKISVRVFEKKNYFREPTSDKTQSSSAALKTSANPSEKWVNIGQSNTVTYLTNGEKREVTEYDYEEYKAGEGAQRVDELSSMDPVDFIVSSEFSPFEDRQMAYMHRLSIAPSNTIRKKHGKSIYFEAEERKAIEQNSATKKPTNKKKERKPIDETSDEEDVEQASEPAKKKSRGRPVTARRKTSRMSAGSRLDEGIYMDYLFEDNMWDDINLKQLPNKITYALDYDRRGRVRQSKMKSAAKPSHNVFDDTDNDGYPPFDMKEFETGVIKSRRLYANIETPYEQRDFLNNQEPQ</sequence>
<dbReference type="STRING" id="135651.G0MKT6"/>
<feature type="compositionally biased region" description="Basic residues" evidence="1">
    <location>
        <begin position="655"/>
        <end position="669"/>
    </location>
</feature>
<feature type="compositionally biased region" description="Acidic residues" evidence="1">
    <location>
        <begin position="364"/>
        <end position="373"/>
    </location>
</feature>
<feature type="compositionally biased region" description="Basic and acidic residues" evidence="1">
    <location>
        <begin position="264"/>
        <end position="273"/>
    </location>
</feature>
<dbReference type="FunCoup" id="G0MKT6">
    <property type="interactions" value="1799"/>
</dbReference>
<evidence type="ECO:0000256" key="1">
    <source>
        <dbReference type="SAM" id="MobiDB-lite"/>
    </source>
</evidence>
<feature type="region of interest" description="Disordered" evidence="1">
    <location>
        <begin position="620"/>
        <end position="673"/>
    </location>
</feature>
<dbReference type="InParanoid" id="G0MKT6"/>
<dbReference type="OMA" id="IYLDYLF"/>
<dbReference type="HOGENOM" id="CLU_338962_0_0_1"/>
<proteinExistence type="predicted"/>
<organism evidence="3">
    <name type="scientific">Caenorhabditis brenneri</name>
    <name type="common">Nematode worm</name>
    <dbReference type="NCBI Taxonomy" id="135651"/>
    <lineage>
        <taxon>Eukaryota</taxon>
        <taxon>Metazoa</taxon>
        <taxon>Ecdysozoa</taxon>
        <taxon>Nematoda</taxon>
        <taxon>Chromadorea</taxon>
        <taxon>Rhabditida</taxon>
        <taxon>Rhabditina</taxon>
        <taxon>Rhabditomorpha</taxon>
        <taxon>Rhabditoidea</taxon>
        <taxon>Rhabditidae</taxon>
        <taxon>Peloderinae</taxon>
        <taxon>Caenorhabditis</taxon>
    </lineage>
</organism>
<evidence type="ECO:0000313" key="3">
    <source>
        <dbReference type="Proteomes" id="UP000008068"/>
    </source>
</evidence>
<dbReference type="OrthoDB" id="5877532at2759"/>
<dbReference type="EMBL" id="GL379799">
    <property type="protein sequence ID" value="EGT34800.1"/>
    <property type="molecule type" value="Genomic_DNA"/>
</dbReference>
<dbReference type="Proteomes" id="UP000008068">
    <property type="component" value="Unassembled WGS sequence"/>
</dbReference>
<feature type="compositionally biased region" description="Acidic residues" evidence="1">
    <location>
        <begin position="639"/>
        <end position="648"/>
    </location>
</feature>
<dbReference type="AlphaFoldDB" id="G0MKT6"/>
<keyword evidence="3" id="KW-1185">Reference proteome</keyword>
<feature type="region of interest" description="Disordered" evidence="1">
    <location>
        <begin position="364"/>
        <end position="389"/>
    </location>
</feature>